<evidence type="ECO:0000313" key="3">
    <source>
        <dbReference type="Proteomes" id="UP000821866"/>
    </source>
</evidence>
<sequence>MKPNPEGVKVFVRCSADGIAHDIEINLGKGTGIDPSYAHLGLGGSVVLRLCEELPKRRNFKCLFDNYFTSVTLLRELRMVGIQATGPIKANRLMDCNLKCAKELRKEGRGTMDTKVTEEGDVVLLRWLDNGIVNIASAQVGCGLVGVTSKWSDASKERIEIPSPEAILVYNKFMGGVDKLAFVMALYPMKAKSRKWPVRVMCHFISLALANSWLEYVRDASNQRLPKRKALDMLAFQTDVALALV</sequence>
<evidence type="ECO:0000313" key="2">
    <source>
        <dbReference type="EMBL" id="KAH7964133.1"/>
    </source>
</evidence>
<organism evidence="2 3">
    <name type="scientific">Rhipicephalus microplus</name>
    <name type="common">Cattle tick</name>
    <name type="synonym">Boophilus microplus</name>
    <dbReference type="NCBI Taxonomy" id="6941"/>
    <lineage>
        <taxon>Eukaryota</taxon>
        <taxon>Metazoa</taxon>
        <taxon>Ecdysozoa</taxon>
        <taxon>Arthropoda</taxon>
        <taxon>Chelicerata</taxon>
        <taxon>Arachnida</taxon>
        <taxon>Acari</taxon>
        <taxon>Parasitiformes</taxon>
        <taxon>Ixodida</taxon>
        <taxon>Ixodoidea</taxon>
        <taxon>Ixodidae</taxon>
        <taxon>Rhipicephalinae</taxon>
        <taxon>Rhipicephalus</taxon>
        <taxon>Boophilus</taxon>
    </lineage>
</organism>
<dbReference type="InterPro" id="IPR029526">
    <property type="entry name" value="PGBD"/>
</dbReference>
<keyword evidence="3" id="KW-1185">Reference proteome</keyword>
<protein>
    <recommendedName>
        <fullName evidence="1">PiggyBac transposable element-derived protein domain-containing protein</fullName>
    </recommendedName>
</protein>
<dbReference type="Proteomes" id="UP000821866">
    <property type="component" value="Unassembled WGS sequence"/>
</dbReference>
<dbReference type="PANTHER" id="PTHR47272">
    <property type="entry name" value="DDE_TNP_1_7 DOMAIN-CONTAINING PROTEIN"/>
    <property type="match status" value="1"/>
</dbReference>
<dbReference type="Pfam" id="PF13843">
    <property type="entry name" value="DDE_Tnp_1_7"/>
    <property type="match status" value="1"/>
</dbReference>
<comment type="caution">
    <text evidence="2">The sequence shown here is derived from an EMBL/GenBank/DDBJ whole genome shotgun (WGS) entry which is preliminary data.</text>
</comment>
<dbReference type="VEuPathDB" id="VectorBase:LOC119162326"/>
<name>A0A9J6CZM4_RHIMP</name>
<evidence type="ECO:0000259" key="1">
    <source>
        <dbReference type="Pfam" id="PF13843"/>
    </source>
</evidence>
<dbReference type="PANTHER" id="PTHR47272:SF1">
    <property type="entry name" value="PIGGYBAC TRANSPOSABLE ELEMENT-DERIVED PROTEIN 3-LIKE"/>
    <property type="match status" value="1"/>
</dbReference>
<proteinExistence type="predicted"/>
<reference evidence="2" key="2">
    <citation type="submission" date="2021-09" db="EMBL/GenBank/DDBJ databases">
        <authorList>
            <person name="Jia N."/>
            <person name="Wang J."/>
            <person name="Shi W."/>
            <person name="Du L."/>
            <person name="Sun Y."/>
            <person name="Zhan W."/>
            <person name="Jiang J."/>
            <person name="Wang Q."/>
            <person name="Zhang B."/>
            <person name="Ji P."/>
            <person name="Sakyi L.B."/>
            <person name="Cui X."/>
            <person name="Yuan T."/>
            <person name="Jiang B."/>
            <person name="Yang W."/>
            <person name="Lam T.T.-Y."/>
            <person name="Chang Q."/>
            <person name="Ding S."/>
            <person name="Wang X."/>
            <person name="Zhu J."/>
            <person name="Ruan X."/>
            <person name="Zhao L."/>
            <person name="Wei J."/>
            <person name="Que T."/>
            <person name="Du C."/>
            <person name="Cheng J."/>
            <person name="Dai P."/>
            <person name="Han X."/>
            <person name="Huang E."/>
            <person name="Gao Y."/>
            <person name="Liu J."/>
            <person name="Shao H."/>
            <person name="Ye R."/>
            <person name="Li L."/>
            <person name="Wei W."/>
            <person name="Wang X."/>
            <person name="Wang C."/>
            <person name="Huo Q."/>
            <person name="Li W."/>
            <person name="Guo W."/>
            <person name="Chen H."/>
            <person name="Chen S."/>
            <person name="Zhou L."/>
            <person name="Zhou L."/>
            <person name="Ni X."/>
            <person name="Tian J."/>
            <person name="Zhou Y."/>
            <person name="Sheng Y."/>
            <person name="Liu T."/>
            <person name="Pan Y."/>
            <person name="Xia L."/>
            <person name="Li J."/>
            <person name="Zhao F."/>
            <person name="Cao W."/>
        </authorList>
    </citation>
    <scope>NUCLEOTIDE SEQUENCE</scope>
    <source>
        <strain evidence="2">Rmic-2018</strain>
        <tissue evidence="2">Larvae</tissue>
    </source>
</reference>
<accession>A0A9J6CZM4</accession>
<dbReference type="AlphaFoldDB" id="A0A9J6CZM4"/>
<reference evidence="2" key="1">
    <citation type="journal article" date="2020" name="Cell">
        <title>Large-Scale Comparative Analyses of Tick Genomes Elucidate Their Genetic Diversity and Vector Capacities.</title>
        <authorList>
            <consortium name="Tick Genome and Microbiome Consortium (TIGMIC)"/>
            <person name="Jia N."/>
            <person name="Wang J."/>
            <person name="Shi W."/>
            <person name="Du L."/>
            <person name="Sun Y."/>
            <person name="Zhan W."/>
            <person name="Jiang J.F."/>
            <person name="Wang Q."/>
            <person name="Zhang B."/>
            <person name="Ji P."/>
            <person name="Bell-Sakyi L."/>
            <person name="Cui X.M."/>
            <person name="Yuan T.T."/>
            <person name="Jiang B.G."/>
            <person name="Yang W.F."/>
            <person name="Lam T.T."/>
            <person name="Chang Q.C."/>
            <person name="Ding S.J."/>
            <person name="Wang X.J."/>
            <person name="Zhu J.G."/>
            <person name="Ruan X.D."/>
            <person name="Zhao L."/>
            <person name="Wei J.T."/>
            <person name="Ye R.Z."/>
            <person name="Que T.C."/>
            <person name="Du C.H."/>
            <person name="Zhou Y.H."/>
            <person name="Cheng J.X."/>
            <person name="Dai P.F."/>
            <person name="Guo W.B."/>
            <person name="Han X.H."/>
            <person name="Huang E.J."/>
            <person name="Li L.F."/>
            <person name="Wei W."/>
            <person name="Gao Y.C."/>
            <person name="Liu J.Z."/>
            <person name="Shao H.Z."/>
            <person name="Wang X."/>
            <person name="Wang C.C."/>
            <person name="Yang T.C."/>
            <person name="Huo Q.B."/>
            <person name="Li W."/>
            <person name="Chen H.Y."/>
            <person name="Chen S.E."/>
            <person name="Zhou L.G."/>
            <person name="Ni X.B."/>
            <person name="Tian J.H."/>
            <person name="Sheng Y."/>
            <person name="Liu T."/>
            <person name="Pan Y.S."/>
            <person name="Xia L.Y."/>
            <person name="Li J."/>
            <person name="Zhao F."/>
            <person name="Cao W.C."/>
        </authorList>
    </citation>
    <scope>NUCLEOTIDE SEQUENCE</scope>
    <source>
        <strain evidence="2">Rmic-2018</strain>
    </source>
</reference>
<gene>
    <name evidence="2" type="ORF">HPB51_027629</name>
</gene>
<feature type="domain" description="PiggyBac transposable element-derived protein" evidence="1">
    <location>
        <begin position="2"/>
        <end position="213"/>
    </location>
</feature>
<dbReference type="EMBL" id="JABSTU010004207">
    <property type="protein sequence ID" value="KAH7964133.1"/>
    <property type="molecule type" value="Genomic_DNA"/>
</dbReference>